<comment type="caution">
    <text evidence="1">The sequence shown here is derived from an EMBL/GenBank/DDBJ whole genome shotgun (WGS) entry which is preliminary data.</text>
</comment>
<dbReference type="Proteomes" id="UP001295684">
    <property type="component" value="Unassembled WGS sequence"/>
</dbReference>
<accession>A0AAD1UK22</accession>
<name>A0AAD1UK22_EUPCR</name>
<gene>
    <name evidence="1" type="ORF">ECRASSUSDP1_LOCUS9984</name>
</gene>
<evidence type="ECO:0000313" key="2">
    <source>
        <dbReference type="Proteomes" id="UP001295684"/>
    </source>
</evidence>
<organism evidence="1 2">
    <name type="scientific">Euplotes crassus</name>
    <dbReference type="NCBI Taxonomy" id="5936"/>
    <lineage>
        <taxon>Eukaryota</taxon>
        <taxon>Sar</taxon>
        <taxon>Alveolata</taxon>
        <taxon>Ciliophora</taxon>
        <taxon>Intramacronucleata</taxon>
        <taxon>Spirotrichea</taxon>
        <taxon>Hypotrichia</taxon>
        <taxon>Euplotida</taxon>
        <taxon>Euplotidae</taxon>
        <taxon>Moneuplotes</taxon>
    </lineage>
</organism>
<sequence>MKFLNYLGKQLLMVDILILYEGFSISATVSSLGSGFSFLCCGISLVSGSSSWSESILYKSLICIAFRSKFLISLCSPLNSCLLYEECFLASIAFTFHIPKELFSLSSFFMVIDHDTTLWKYSFFFCKGVLDITLSKCKELILLGTSAPSSRISCERFSSSILLGFILY</sequence>
<keyword evidence="2" id="KW-1185">Reference proteome</keyword>
<dbReference type="EMBL" id="CAMPGE010009827">
    <property type="protein sequence ID" value="CAI2368688.1"/>
    <property type="molecule type" value="Genomic_DNA"/>
</dbReference>
<protein>
    <submittedName>
        <fullName evidence="1">Uncharacterized protein</fullName>
    </submittedName>
</protein>
<evidence type="ECO:0000313" key="1">
    <source>
        <dbReference type="EMBL" id="CAI2368688.1"/>
    </source>
</evidence>
<reference evidence="1" key="1">
    <citation type="submission" date="2023-07" db="EMBL/GenBank/DDBJ databases">
        <authorList>
            <consortium name="AG Swart"/>
            <person name="Singh M."/>
            <person name="Singh A."/>
            <person name="Seah K."/>
            <person name="Emmerich C."/>
        </authorList>
    </citation>
    <scope>NUCLEOTIDE SEQUENCE</scope>
    <source>
        <strain evidence="1">DP1</strain>
    </source>
</reference>
<proteinExistence type="predicted"/>
<dbReference type="AlphaFoldDB" id="A0AAD1UK22"/>